<accession>A0A4Q4N911</accession>
<feature type="compositionally biased region" description="Polar residues" evidence="1">
    <location>
        <begin position="109"/>
        <end position="124"/>
    </location>
</feature>
<evidence type="ECO:0000256" key="1">
    <source>
        <dbReference type="SAM" id="MobiDB-lite"/>
    </source>
</evidence>
<protein>
    <recommendedName>
        <fullName evidence="4">RING-type domain-containing protein</fullName>
    </recommendedName>
</protein>
<gene>
    <name evidence="2" type="ORF">AA0117_g9150</name>
</gene>
<comment type="caution">
    <text evidence="2">The sequence shown here is derived from an EMBL/GenBank/DDBJ whole genome shotgun (WGS) entry which is preliminary data.</text>
</comment>
<evidence type="ECO:0008006" key="4">
    <source>
        <dbReference type="Google" id="ProtNLM"/>
    </source>
</evidence>
<feature type="compositionally biased region" description="Low complexity" evidence="1">
    <location>
        <begin position="46"/>
        <end position="59"/>
    </location>
</feature>
<evidence type="ECO:0000313" key="2">
    <source>
        <dbReference type="EMBL" id="RYN71930.1"/>
    </source>
</evidence>
<dbReference type="PANTHER" id="PTHR21540">
    <property type="entry name" value="RING FINGER AND SWIM DOMAIN-CONTAINING PROTEIN 2"/>
    <property type="match status" value="1"/>
</dbReference>
<dbReference type="PANTHER" id="PTHR21540:SF0">
    <property type="entry name" value="PHD FAMILY PROTEIN"/>
    <property type="match status" value="1"/>
</dbReference>
<dbReference type="Gene3D" id="3.30.40.10">
    <property type="entry name" value="Zinc/RING finger domain, C3HC4 (zinc finger)"/>
    <property type="match status" value="1"/>
</dbReference>
<sequence>MQSQPATVAFTPAQLEAIRAQIEQIVQQVRQELGPSNSTTPPRYHVASSAAAESVNAPSEIPPTPSTSLGRAARSAVNTTPRVATGSARSSNRPDIAAAPVGRTEAISGRTSSFSATSLPNVSQVVPRPSPQRCQRPHARRLPFNEECPICYEGGPLSECDASEIVWCRSSCGQSVHKKCFDDWRAQCVIDCNRLTCGVCRSDWDEHSGCNSCDAVHARRQAIEGDCAICRDVLAEDGSTAASDEGLVWCKDSCGQSVHQQCFDGWKRQCVADGRAATCVSCRASWSEGCDC</sequence>
<organism evidence="2 3">
    <name type="scientific">Alternaria alternata</name>
    <name type="common">Alternaria rot fungus</name>
    <name type="synonym">Torula alternata</name>
    <dbReference type="NCBI Taxonomy" id="5599"/>
    <lineage>
        <taxon>Eukaryota</taxon>
        <taxon>Fungi</taxon>
        <taxon>Dikarya</taxon>
        <taxon>Ascomycota</taxon>
        <taxon>Pezizomycotina</taxon>
        <taxon>Dothideomycetes</taxon>
        <taxon>Pleosporomycetidae</taxon>
        <taxon>Pleosporales</taxon>
        <taxon>Pleosporineae</taxon>
        <taxon>Pleosporaceae</taxon>
        <taxon>Alternaria</taxon>
        <taxon>Alternaria sect. Alternaria</taxon>
        <taxon>Alternaria alternata complex</taxon>
    </lineage>
</organism>
<dbReference type="SUPFAM" id="SSF57850">
    <property type="entry name" value="RING/U-box"/>
    <property type="match status" value="1"/>
</dbReference>
<dbReference type="InterPro" id="IPR013083">
    <property type="entry name" value="Znf_RING/FYVE/PHD"/>
</dbReference>
<proteinExistence type="predicted"/>
<feature type="region of interest" description="Disordered" evidence="1">
    <location>
        <begin position="33"/>
        <end position="136"/>
    </location>
</feature>
<reference evidence="3" key="1">
    <citation type="journal article" date="2019" name="bioRxiv">
        <title>Genomics, evolutionary history and diagnostics of the Alternaria alternata species group including apple and Asian pear pathotypes.</title>
        <authorList>
            <person name="Armitage A.D."/>
            <person name="Cockerton H.M."/>
            <person name="Sreenivasaprasad S."/>
            <person name="Woodhall J.W."/>
            <person name="Lane C.R."/>
            <person name="Harrison R.J."/>
            <person name="Clarkson J.P."/>
        </authorList>
    </citation>
    <scope>NUCLEOTIDE SEQUENCE [LARGE SCALE GENOMIC DNA]</scope>
    <source>
        <strain evidence="3">FERA 1177</strain>
    </source>
</reference>
<dbReference type="EMBL" id="PDXD01000029">
    <property type="protein sequence ID" value="RYN71930.1"/>
    <property type="molecule type" value="Genomic_DNA"/>
</dbReference>
<name>A0A4Q4N911_ALTAL</name>
<dbReference type="GO" id="GO:0061630">
    <property type="term" value="F:ubiquitin protein ligase activity"/>
    <property type="evidence" value="ECO:0007669"/>
    <property type="project" value="InterPro"/>
</dbReference>
<dbReference type="Proteomes" id="UP000291422">
    <property type="component" value="Unassembled WGS sequence"/>
</dbReference>
<feature type="compositionally biased region" description="Polar residues" evidence="1">
    <location>
        <begin position="76"/>
        <end position="93"/>
    </location>
</feature>
<evidence type="ECO:0000313" key="3">
    <source>
        <dbReference type="Proteomes" id="UP000291422"/>
    </source>
</evidence>
<dbReference type="InterPro" id="IPR039903">
    <property type="entry name" value="Zswim2"/>
</dbReference>
<dbReference type="AlphaFoldDB" id="A0A4Q4N911"/>